<dbReference type="AlphaFoldDB" id="A0A2M4DIF2"/>
<proteinExistence type="predicted"/>
<feature type="signal peptide" evidence="1">
    <location>
        <begin position="1"/>
        <end position="18"/>
    </location>
</feature>
<protein>
    <submittedName>
        <fullName evidence="2">Putative secreted protein</fullName>
    </submittedName>
</protein>
<reference evidence="2" key="1">
    <citation type="submission" date="2018-01" db="EMBL/GenBank/DDBJ databases">
        <title>An insight into the sialome of Amazonian anophelines.</title>
        <authorList>
            <person name="Ribeiro J.M."/>
            <person name="Scarpassa V."/>
            <person name="Calvo E."/>
        </authorList>
    </citation>
    <scope>NUCLEOTIDE SEQUENCE</scope>
</reference>
<accession>A0A2M4DIF2</accession>
<keyword evidence="1" id="KW-0732">Signal</keyword>
<name>A0A2M4DIF2_ANODA</name>
<dbReference type="EMBL" id="GGFL01013158">
    <property type="protein sequence ID" value="MBW77336.1"/>
    <property type="molecule type" value="Transcribed_RNA"/>
</dbReference>
<evidence type="ECO:0000313" key="2">
    <source>
        <dbReference type="EMBL" id="MBW77336.1"/>
    </source>
</evidence>
<sequence>MHAQRLLLCMLLSSVGLGIRKRNFMEPGYGYERNPKRIVAETATGTTSNATKDELEVCVPLASEDAVVHLLLRWK</sequence>
<organism evidence="2">
    <name type="scientific">Anopheles darlingi</name>
    <name type="common">Mosquito</name>
    <dbReference type="NCBI Taxonomy" id="43151"/>
    <lineage>
        <taxon>Eukaryota</taxon>
        <taxon>Metazoa</taxon>
        <taxon>Ecdysozoa</taxon>
        <taxon>Arthropoda</taxon>
        <taxon>Hexapoda</taxon>
        <taxon>Insecta</taxon>
        <taxon>Pterygota</taxon>
        <taxon>Neoptera</taxon>
        <taxon>Endopterygota</taxon>
        <taxon>Diptera</taxon>
        <taxon>Nematocera</taxon>
        <taxon>Culicoidea</taxon>
        <taxon>Culicidae</taxon>
        <taxon>Anophelinae</taxon>
        <taxon>Anopheles</taxon>
    </lineage>
</organism>
<feature type="chain" id="PRO_5014960651" evidence="1">
    <location>
        <begin position="19"/>
        <end position="75"/>
    </location>
</feature>
<evidence type="ECO:0000256" key="1">
    <source>
        <dbReference type="SAM" id="SignalP"/>
    </source>
</evidence>